<dbReference type="GO" id="GO:0007017">
    <property type="term" value="P:microtubule-based process"/>
    <property type="evidence" value="ECO:0007669"/>
    <property type="project" value="InterPro"/>
</dbReference>
<protein>
    <submittedName>
        <fullName evidence="3">Uncharacterized protein</fullName>
    </submittedName>
</protein>
<keyword evidence="4" id="KW-1185">Reference proteome</keyword>
<dbReference type="GO" id="GO:0005869">
    <property type="term" value="C:dynactin complex"/>
    <property type="evidence" value="ECO:0007669"/>
    <property type="project" value="InterPro"/>
</dbReference>
<evidence type="ECO:0000256" key="1">
    <source>
        <dbReference type="ARBA" id="ARBA00004496"/>
    </source>
</evidence>
<proteinExistence type="predicted"/>
<evidence type="ECO:0000313" key="4">
    <source>
        <dbReference type="Proteomes" id="UP000023152"/>
    </source>
</evidence>
<gene>
    <name evidence="3" type="ORF">RFI_13264</name>
</gene>
<dbReference type="Proteomes" id="UP000023152">
    <property type="component" value="Unassembled WGS sequence"/>
</dbReference>
<feature type="non-terminal residue" evidence="3">
    <location>
        <position position="1"/>
    </location>
</feature>
<dbReference type="OrthoDB" id="4977at2759"/>
<dbReference type="AlphaFoldDB" id="X6NC81"/>
<accession>X6NC81</accession>
<feature type="non-terminal residue" evidence="3">
    <location>
        <position position="224"/>
    </location>
</feature>
<reference evidence="3 4" key="1">
    <citation type="journal article" date="2013" name="Curr. Biol.">
        <title>The Genome of the Foraminiferan Reticulomyxa filosa.</title>
        <authorList>
            <person name="Glockner G."/>
            <person name="Hulsmann N."/>
            <person name="Schleicher M."/>
            <person name="Noegel A.A."/>
            <person name="Eichinger L."/>
            <person name="Gallinger C."/>
            <person name="Pawlowski J."/>
            <person name="Sierra R."/>
            <person name="Euteneuer U."/>
            <person name="Pillet L."/>
            <person name="Moustafa A."/>
            <person name="Platzer M."/>
            <person name="Groth M."/>
            <person name="Szafranski K."/>
            <person name="Schliwa M."/>
        </authorList>
    </citation>
    <scope>NUCLEOTIDE SEQUENCE [LARGE SCALE GENOMIC DNA]</scope>
</reference>
<sequence length="224" mass="24961">AESNKEESTKRTIAQTRESMKAMWQSVEQLKSNPHLSSLFEDSTESFVDGTVDSKYFAKRLQELQERGASQKPPHRQDASASSEAVLTLCHDGSVNGSKLHQLKELSDRLNSLEGVVGSGPGIAPETLLTTKGGIVRNIECLNQRFALLCDQSRLSALKKNADTLKEAFKDIQSSTLVNIEEQSTKSKEQKINKMFEMMERWDEASHALPAIVDRLKALKDLNQ</sequence>
<dbReference type="InterPro" id="IPR028133">
    <property type="entry name" value="Dynamitin"/>
</dbReference>
<dbReference type="GO" id="GO:0005737">
    <property type="term" value="C:cytoplasm"/>
    <property type="evidence" value="ECO:0007669"/>
    <property type="project" value="UniProtKB-SubCell"/>
</dbReference>
<organism evidence="3 4">
    <name type="scientific">Reticulomyxa filosa</name>
    <dbReference type="NCBI Taxonomy" id="46433"/>
    <lineage>
        <taxon>Eukaryota</taxon>
        <taxon>Sar</taxon>
        <taxon>Rhizaria</taxon>
        <taxon>Retaria</taxon>
        <taxon>Foraminifera</taxon>
        <taxon>Monothalamids</taxon>
        <taxon>Reticulomyxidae</taxon>
        <taxon>Reticulomyxa</taxon>
    </lineage>
</organism>
<comment type="subcellular location">
    <subcellularLocation>
        <location evidence="1">Cytoplasm</location>
    </subcellularLocation>
</comment>
<evidence type="ECO:0000256" key="2">
    <source>
        <dbReference type="ARBA" id="ARBA00022490"/>
    </source>
</evidence>
<dbReference type="PANTHER" id="PTHR15346">
    <property type="entry name" value="DYNACTIN SUBUNIT"/>
    <property type="match status" value="1"/>
</dbReference>
<dbReference type="Pfam" id="PF04912">
    <property type="entry name" value="Dynamitin"/>
    <property type="match status" value="1"/>
</dbReference>
<dbReference type="EMBL" id="ASPP01009617">
    <property type="protein sequence ID" value="ETO23895.1"/>
    <property type="molecule type" value="Genomic_DNA"/>
</dbReference>
<evidence type="ECO:0000313" key="3">
    <source>
        <dbReference type="EMBL" id="ETO23895.1"/>
    </source>
</evidence>
<keyword evidence="2" id="KW-0963">Cytoplasm</keyword>
<comment type="caution">
    <text evidence="3">The sequence shown here is derived from an EMBL/GenBank/DDBJ whole genome shotgun (WGS) entry which is preliminary data.</text>
</comment>
<name>X6NC81_RETFI</name>